<feature type="transmembrane region" description="Helical" evidence="3">
    <location>
        <begin position="17"/>
        <end position="36"/>
    </location>
</feature>
<evidence type="ECO:0000256" key="2">
    <source>
        <dbReference type="SAM" id="MobiDB-lite"/>
    </source>
</evidence>
<evidence type="ECO:0000313" key="5">
    <source>
        <dbReference type="Proteomes" id="UP001420932"/>
    </source>
</evidence>
<protein>
    <submittedName>
        <fullName evidence="4">Uncharacterized protein</fullName>
    </submittedName>
</protein>
<organism evidence="4 5">
    <name type="scientific">Stephania yunnanensis</name>
    <dbReference type="NCBI Taxonomy" id="152371"/>
    <lineage>
        <taxon>Eukaryota</taxon>
        <taxon>Viridiplantae</taxon>
        <taxon>Streptophyta</taxon>
        <taxon>Embryophyta</taxon>
        <taxon>Tracheophyta</taxon>
        <taxon>Spermatophyta</taxon>
        <taxon>Magnoliopsida</taxon>
        <taxon>Ranunculales</taxon>
        <taxon>Menispermaceae</taxon>
        <taxon>Menispermoideae</taxon>
        <taxon>Cissampelideae</taxon>
        <taxon>Stephania</taxon>
    </lineage>
</organism>
<evidence type="ECO:0000313" key="4">
    <source>
        <dbReference type="EMBL" id="KAK9087740.1"/>
    </source>
</evidence>
<feature type="compositionally biased region" description="Pro residues" evidence="2">
    <location>
        <begin position="173"/>
        <end position="194"/>
    </location>
</feature>
<reference evidence="4 5" key="1">
    <citation type="submission" date="2024-01" db="EMBL/GenBank/DDBJ databases">
        <title>Genome assemblies of Stephania.</title>
        <authorList>
            <person name="Yang L."/>
        </authorList>
    </citation>
    <scope>NUCLEOTIDE SEQUENCE [LARGE SCALE GENOMIC DNA]</scope>
    <source>
        <strain evidence="4">YNDBR</strain>
        <tissue evidence="4">Leaf</tissue>
    </source>
</reference>
<keyword evidence="3" id="KW-0472">Membrane</keyword>
<accession>A0AAP0E9A3</accession>
<feature type="coiled-coil region" evidence="1">
    <location>
        <begin position="92"/>
        <end position="119"/>
    </location>
</feature>
<feature type="compositionally biased region" description="Low complexity" evidence="2">
    <location>
        <begin position="252"/>
        <end position="262"/>
    </location>
</feature>
<name>A0AAP0E9A3_9MAGN</name>
<proteinExistence type="predicted"/>
<comment type="caution">
    <text evidence="4">The sequence shown here is derived from an EMBL/GenBank/DDBJ whole genome shotgun (WGS) entry which is preliminary data.</text>
</comment>
<evidence type="ECO:0000256" key="3">
    <source>
        <dbReference type="SAM" id="Phobius"/>
    </source>
</evidence>
<sequence>MGNTSSSSSLRHLRPRLLLFAFDYGTSIIFFCLYISENAGGFTYALALSHPSIMLTRSPILLSLASAPSSLSGCEYFNWLDPEMTDRGTIAINGLLRKLDQIESEKRLLEEKLTSHRRLELKAKVIVPVRAVTSPPPSLLLLSATSLTPALSATSITPAPPSLPAPSATSLSLPPPATSLSLPPPTSLSPPSHSPPDRHLPLTPAPARHIPLTLAAPHSRRFYRRSLSLLSLPSLPPLLSHFTAPSRHRRPSPLSSPSTAASHRCLAAASHQNRNQIDQTAQTAVRFGCVLVVRGLVVV</sequence>
<dbReference type="Proteomes" id="UP001420932">
    <property type="component" value="Unassembled WGS sequence"/>
</dbReference>
<keyword evidence="1" id="KW-0175">Coiled coil</keyword>
<feature type="region of interest" description="Disordered" evidence="2">
    <location>
        <begin position="243"/>
        <end position="265"/>
    </location>
</feature>
<keyword evidence="5" id="KW-1185">Reference proteome</keyword>
<gene>
    <name evidence="4" type="ORF">Syun_030134</name>
</gene>
<feature type="region of interest" description="Disordered" evidence="2">
    <location>
        <begin position="161"/>
        <end position="205"/>
    </location>
</feature>
<dbReference type="AlphaFoldDB" id="A0AAP0E9A3"/>
<keyword evidence="3" id="KW-0812">Transmembrane</keyword>
<dbReference type="EMBL" id="JBBNAF010000013">
    <property type="protein sequence ID" value="KAK9087740.1"/>
    <property type="molecule type" value="Genomic_DNA"/>
</dbReference>
<evidence type="ECO:0000256" key="1">
    <source>
        <dbReference type="SAM" id="Coils"/>
    </source>
</evidence>
<keyword evidence="3" id="KW-1133">Transmembrane helix</keyword>